<dbReference type="RefSeq" id="WP_153283305.1">
    <property type="nucleotide sequence ID" value="NZ_CP045644.1"/>
</dbReference>
<dbReference type="CDD" id="cd19989">
    <property type="entry name" value="PBP1_SBP-like"/>
    <property type="match status" value="1"/>
</dbReference>
<dbReference type="SUPFAM" id="SSF53822">
    <property type="entry name" value="Periplasmic binding protein-like I"/>
    <property type="match status" value="1"/>
</dbReference>
<dbReference type="AlphaFoldDB" id="A0A5Q0M571"/>
<dbReference type="PANTHER" id="PTHR30483">
    <property type="entry name" value="LEUCINE-SPECIFIC-BINDING PROTEIN"/>
    <property type="match status" value="1"/>
</dbReference>
<sequence length="398" mass="43130">MVIDRRGFLAGAAGAGLAATFQPAWAQTKEAVRIGVPTGITGNWSALGSQIQRTCRLFAKTVNAKGGIDGRQVEFFFEDTQGDPAACVRKTSELIEGRGVKLITGVISSGESLAIMPRLADWNALYLAGISGVGSLTAQHFVPNAFRTCTSGPMRARAIAQWFAKSPKTKFFTIAQDYAWGKNSLSTFEQLIGGMGKQTVGNVLTPLGTKDYSSYIARIRQAKPEVLYVAMSGDDATAFLKQAGQYRLGEQMQMVTEVLDLLNTRPLGDAAIGLHGVSQYNYAYDAPANKEFVRIFRAEYSEVPDTWDGEAWQGLSLLAEGVRRAKSVDAMAVRKALVDLEIESVKGKVKLRGCDQQGEQSVFIARLEKSADASYPLPKIIETFGSDAVIPACRKDTF</sequence>
<evidence type="ECO:0000313" key="4">
    <source>
        <dbReference type="EMBL" id="QFZ84683.1"/>
    </source>
</evidence>
<keyword evidence="2" id="KW-0732">Signal</keyword>
<protein>
    <submittedName>
        <fullName evidence="4">ABC transporter substrate-binding protein</fullName>
    </submittedName>
</protein>
<dbReference type="PROSITE" id="PS51318">
    <property type="entry name" value="TAT"/>
    <property type="match status" value="1"/>
</dbReference>
<dbReference type="EMBL" id="CP045644">
    <property type="protein sequence ID" value="QFZ84683.1"/>
    <property type="molecule type" value="Genomic_DNA"/>
</dbReference>
<dbReference type="InterPro" id="IPR019546">
    <property type="entry name" value="TAT_signal_bac_arc"/>
</dbReference>
<dbReference type="Gene3D" id="3.40.50.2300">
    <property type="match status" value="2"/>
</dbReference>
<dbReference type="InterPro" id="IPR028082">
    <property type="entry name" value="Peripla_BP_I"/>
</dbReference>
<evidence type="ECO:0000313" key="5">
    <source>
        <dbReference type="Proteomes" id="UP000326780"/>
    </source>
</evidence>
<organism evidence="4 5">
    <name type="scientific">Variovorax paradoxus</name>
    <dbReference type="NCBI Taxonomy" id="34073"/>
    <lineage>
        <taxon>Bacteria</taxon>
        <taxon>Pseudomonadati</taxon>
        <taxon>Pseudomonadota</taxon>
        <taxon>Betaproteobacteria</taxon>
        <taxon>Burkholderiales</taxon>
        <taxon>Comamonadaceae</taxon>
        <taxon>Variovorax</taxon>
    </lineage>
</organism>
<dbReference type="Proteomes" id="UP000326780">
    <property type="component" value="Chromosome"/>
</dbReference>
<evidence type="ECO:0000256" key="1">
    <source>
        <dbReference type="ARBA" id="ARBA00010062"/>
    </source>
</evidence>
<accession>A0A5Q0M571</accession>
<dbReference type="InterPro" id="IPR051010">
    <property type="entry name" value="BCAA_transport"/>
</dbReference>
<dbReference type="Pfam" id="PF13458">
    <property type="entry name" value="Peripla_BP_6"/>
    <property type="match status" value="1"/>
</dbReference>
<feature type="domain" description="Leucine-binding protein" evidence="3">
    <location>
        <begin position="32"/>
        <end position="369"/>
    </location>
</feature>
<proteinExistence type="inferred from homology"/>
<evidence type="ECO:0000259" key="3">
    <source>
        <dbReference type="Pfam" id="PF13458"/>
    </source>
</evidence>
<reference evidence="4 5" key="1">
    <citation type="submission" date="2019-10" db="EMBL/GenBank/DDBJ databases">
        <title>Complete genome sequence of Variovorax paradoxus 5C-2.</title>
        <authorList>
            <person name="Gogoleva N.E."/>
            <person name="Balkin A.S."/>
        </authorList>
    </citation>
    <scope>NUCLEOTIDE SEQUENCE [LARGE SCALE GENOMIC DNA]</scope>
    <source>
        <strain evidence="4 5">5C-2</strain>
    </source>
</reference>
<gene>
    <name evidence="4" type="ORF">GFK26_18870</name>
</gene>
<comment type="similarity">
    <text evidence="1">Belongs to the leucine-binding protein family.</text>
</comment>
<dbReference type="NCBIfam" id="TIGR01409">
    <property type="entry name" value="TAT_signal_seq"/>
    <property type="match status" value="1"/>
</dbReference>
<dbReference type="InterPro" id="IPR006311">
    <property type="entry name" value="TAT_signal"/>
</dbReference>
<evidence type="ECO:0000256" key="2">
    <source>
        <dbReference type="ARBA" id="ARBA00022729"/>
    </source>
</evidence>
<name>A0A5Q0M571_VARPD</name>
<dbReference type="InterPro" id="IPR028081">
    <property type="entry name" value="Leu-bd"/>
</dbReference>
<dbReference type="PANTHER" id="PTHR30483:SF6">
    <property type="entry name" value="PERIPLASMIC BINDING PROTEIN OF ABC TRANSPORTER FOR NATURAL AMINO ACIDS"/>
    <property type="match status" value="1"/>
</dbReference>